<proteinExistence type="predicted"/>
<feature type="compositionally biased region" description="Basic and acidic residues" evidence="1">
    <location>
        <begin position="138"/>
        <end position="147"/>
    </location>
</feature>
<protein>
    <submittedName>
        <fullName evidence="3">Uncharacterized protein</fullName>
    </submittedName>
</protein>
<dbReference type="AlphaFoldDB" id="A0A2T3ADK1"/>
<feature type="compositionally biased region" description="Basic and acidic residues" evidence="1">
    <location>
        <begin position="92"/>
        <end position="102"/>
    </location>
</feature>
<gene>
    <name evidence="3" type="ORF">BD289DRAFT_178585</name>
</gene>
<keyword evidence="2" id="KW-1133">Transmembrane helix</keyword>
<keyword evidence="2" id="KW-0472">Membrane</keyword>
<evidence type="ECO:0000313" key="4">
    <source>
        <dbReference type="Proteomes" id="UP000241462"/>
    </source>
</evidence>
<feature type="compositionally biased region" description="Polar residues" evidence="1">
    <location>
        <begin position="40"/>
        <end position="55"/>
    </location>
</feature>
<keyword evidence="4" id="KW-1185">Reference proteome</keyword>
<reference evidence="3 4" key="1">
    <citation type="journal article" date="2018" name="Mycol. Prog.">
        <title>Coniella lustricola, a new species from submerged detritus.</title>
        <authorList>
            <person name="Raudabaugh D.B."/>
            <person name="Iturriaga T."/>
            <person name="Carver A."/>
            <person name="Mondo S."/>
            <person name="Pangilinan J."/>
            <person name="Lipzen A."/>
            <person name="He G."/>
            <person name="Amirebrahimi M."/>
            <person name="Grigoriev I.V."/>
            <person name="Miller A.N."/>
        </authorList>
    </citation>
    <scope>NUCLEOTIDE SEQUENCE [LARGE SCALE GENOMIC DNA]</scope>
    <source>
        <strain evidence="3 4">B22-T-1</strain>
    </source>
</reference>
<feature type="compositionally biased region" description="Basic and acidic residues" evidence="1">
    <location>
        <begin position="227"/>
        <end position="261"/>
    </location>
</feature>
<dbReference type="InParanoid" id="A0A2T3ADK1"/>
<sequence length="390" mass="43004">MGNQISSLSNKTVVGWAIIFALVAYNAQRYIQEKKRKTSKQASQRTRGQEKQVSQPKKDNKAKRQRLESFATEAKQTQPKSYASAAAPAKSNARDSDADVDNRAFAQQMARNKESKFEQKQGPAKQKQKSVKQSKARAIGDDNEAAKESAASSTAGIDADDDQSSAASPALGAADATGVSDMLEPQQAGPSVLRLTGTEEKQTKAPKQVKASEPVETKKQRQNRKKREQEKAAREEEEKDRKVLENKQRRAAREAEGRAAKDGVAFEAAQRANAWASNTSNGTSAQKDAPVFVQPLDTFDGPSKPQTAASVAPVNGKQKGNKTDWAAEVPYSEEEQMAMLQKQDEEDNHHCCSPNHYLLGSQGQACHHQWTTQLAHSILLRSFERRWRRS</sequence>
<name>A0A2T3ADK1_9PEZI</name>
<feature type="transmembrane region" description="Helical" evidence="2">
    <location>
        <begin position="13"/>
        <end position="31"/>
    </location>
</feature>
<organism evidence="3 4">
    <name type="scientific">Coniella lustricola</name>
    <dbReference type="NCBI Taxonomy" id="2025994"/>
    <lineage>
        <taxon>Eukaryota</taxon>
        <taxon>Fungi</taxon>
        <taxon>Dikarya</taxon>
        <taxon>Ascomycota</taxon>
        <taxon>Pezizomycotina</taxon>
        <taxon>Sordariomycetes</taxon>
        <taxon>Sordariomycetidae</taxon>
        <taxon>Diaporthales</taxon>
        <taxon>Schizoparmaceae</taxon>
        <taxon>Coniella</taxon>
    </lineage>
</organism>
<feature type="compositionally biased region" description="Low complexity" evidence="1">
    <location>
        <begin position="164"/>
        <end position="176"/>
    </location>
</feature>
<accession>A0A2T3ADK1</accession>
<feature type="compositionally biased region" description="Low complexity" evidence="1">
    <location>
        <begin position="81"/>
        <end position="91"/>
    </location>
</feature>
<evidence type="ECO:0000313" key="3">
    <source>
        <dbReference type="EMBL" id="PSR92399.1"/>
    </source>
</evidence>
<evidence type="ECO:0000256" key="2">
    <source>
        <dbReference type="SAM" id="Phobius"/>
    </source>
</evidence>
<feature type="compositionally biased region" description="Basic residues" evidence="1">
    <location>
        <begin position="126"/>
        <end position="135"/>
    </location>
</feature>
<dbReference type="EMBL" id="KZ678406">
    <property type="protein sequence ID" value="PSR92399.1"/>
    <property type="molecule type" value="Genomic_DNA"/>
</dbReference>
<feature type="region of interest" description="Disordered" evidence="1">
    <location>
        <begin position="33"/>
        <end position="342"/>
    </location>
</feature>
<feature type="compositionally biased region" description="Polar residues" evidence="1">
    <location>
        <begin position="275"/>
        <end position="286"/>
    </location>
</feature>
<keyword evidence="2" id="KW-0812">Transmembrane</keyword>
<evidence type="ECO:0000256" key="1">
    <source>
        <dbReference type="SAM" id="MobiDB-lite"/>
    </source>
</evidence>
<dbReference type="Proteomes" id="UP000241462">
    <property type="component" value="Unassembled WGS sequence"/>
</dbReference>
<dbReference type="OrthoDB" id="4207724at2759"/>